<feature type="transmembrane region" description="Helical" evidence="2">
    <location>
        <begin position="258"/>
        <end position="279"/>
    </location>
</feature>
<evidence type="ECO:0000256" key="2">
    <source>
        <dbReference type="SAM" id="Phobius"/>
    </source>
</evidence>
<keyword evidence="4" id="KW-1185">Reference proteome</keyword>
<dbReference type="EMBL" id="JAYGHX010000002">
    <property type="protein sequence ID" value="MEA5390668.1"/>
    <property type="molecule type" value="Genomic_DNA"/>
</dbReference>
<reference evidence="3 4" key="1">
    <citation type="submission" date="2023-12" db="EMBL/GenBank/DDBJ databases">
        <title>Baltic Sea Cyanobacteria.</title>
        <authorList>
            <person name="Delbaje E."/>
            <person name="Fewer D.P."/>
            <person name="Shishido T.K."/>
        </authorList>
    </citation>
    <scope>NUCLEOTIDE SEQUENCE [LARGE SCALE GENOMIC DNA]</scope>
    <source>
        <strain evidence="3 4">UHCC 0139</strain>
    </source>
</reference>
<sequence length="294" mass="31674">MAAATAETVARQRRGGGQQRRGALGRRLGAALATACLVLVTWVLPGPTGPALAADNPQLLPDHPTPVIDLAKALTDGERGALESELEDFEATSGWKLRVLTQYERTPGLAVKGFWDLDERSLLLVADPRGGNLLNFNVGEALFALMPRTFWVELQTRYGNQFYVRDHGEDGSILSAIHAVKGCLAIGGCQVVPGLPQEQWILTLCTSILGGLIVGFAAFPRQEGRRVEWTWVLLLSPLWVILFVALGMGPIITRTHDVLPLLRNVLGFLGAAVLAYLIAQKTLGGVRLEGKGEG</sequence>
<evidence type="ECO:0000313" key="4">
    <source>
        <dbReference type="Proteomes" id="UP001304461"/>
    </source>
</evidence>
<dbReference type="PANTHER" id="PTHR35514">
    <property type="entry name" value="THYLAKOID LUMENAL 15.0 KDA PROTEIN 2, CHLOROPLASTIC"/>
    <property type="match status" value="1"/>
</dbReference>
<feature type="transmembrane region" description="Helical" evidence="2">
    <location>
        <begin position="200"/>
        <end position="219"/>
    </location>
</feature>
<proteinExistence type="predicted"/>
<evidence type="ECO:0000256" key="1">
    <source>
        <dbReference type="SAM" id="MobiDB-lite"/>
    </source>
</evidence>
<organism evidence="3 4">
    <name type="scientific">Cyanobium gracile UHCC 0139</name>
    <dbReference type="NCBI Taxonomy" id="3110308"/>
    <lineage>
        <taxon>Bacteria</taxon>
        <taxon>Bacillati</taxon>
        <taxon>Cyanobacteriota</taxon>
        <taxon>Cyanophyceae</taxon>
        <taxon>Synechococcales</taxon>
        <taxon>Prochlorococcaceae</taxon>
        <taxon>Cyanobium</taxon>
    </lineage>
</organism>
<name>A0ABU5RSE0_9CYAN</name>
<accession>A0ABU5RSE0</accession>
<dbReference type="Proteomes" id="UP001304461">
    <property type="component" value="Unassembled WGS sequence"/>
</dbReference>
<dbReference type="RefSeq" id="WP_323304744.1">
    <property type="nucleotide sequence ID" value="NZ_JAYGHX010000002.1"/>
</dbReference>
<evidence type="ECO:0000313" key="3">
    <source>
        <dbReference type="EMBL" id="MEA5390668.1"/>
    </source>
</evidence>
<feature type="transmembrane region" description="Helical" evidence="2">
    <location>
        <begin position="231"/>
        <end position="252"/>
    </location>
</feature>
<feature type="region of interest" description="Disordered" evidence="1">
    <location>
        <begin position="1"/>
        <end position="21"/>
    </location>
</feature>
<gene>
    <name evidence="3" type="ORF">VB738_05260</name>
</gene>
<keyword evidence="2" id="KW-1133">Transmembrane helix</keyword>
<keyword evidence="2" id="KW-0472">Membrane</keyword>
<protein>
    <submittedName>
        <fullName evidence="3">TPM domain-containing protein</fullName>
    </submittedName>
</protein>
<keyword evidence="2" id="KW-0812">Transmembrane</keyword>
<dbReference type="PANTHER" id="PTHR35514:SF1">
    <property type="entry name" value="THYLAKOID LUMENAL 15.0 KDA PROTEIN 2, CHLOROPLASTIC"/>
    <property type="match status" value="1"/>
</dbReference>
<comment type="caution">
    <text evidence="3">The sequence shown here is derived from an EMBL/GenBank/DDBJ whole genome shotgun (WGS) entry which is preliminary data.</text>
</comment>